<gene>
    <name evidence="1" type="ORF">FB45DRAFT_921408</name>
</gene>
<reference evidence="1" key="1">
    <citation type="submission" date="2023-03" db="EMBL/GenBank/DDBJ databases">
        <title>Massive genome expansion in bonnet fungi (Mycena s.s.) driven by repeated elements and novel gene families across ecological guilds.</title>
        <authorList>
            <consortium name="Lawrence Berkeley National Laboratory"/>
            <person name="Harder C.B."/>
            <person name="Miyauchi S."/>
            <person name="Viragh M."/>
            <person name="Kuo A."/>
            <person name="Thoen E."/>
            <person name="Andreopoulos B."/>
            <person name="Lu D."/>
            <person name="Skrede I."/>
            <person name="Drula E."/>
            <person name="Henrissat B."/>
            <person name="Morin E."/>
            <person name="Kohler A."/>
            <person name="Barry K."/>
            <person name="LaButti K."/>
            <person name="Morin E."/>
            <person name="Salamov A."/>
            <person name="Lipzen A."/>
            <person name="Mereny Z."/>
            <person name="Hegedus B."/>
            <person name="Baldrian P."/>
            <person name="Stursova M."/>
            <person name="Weitz H."/>
            <person name="Taylor A."/>
            <person name="Grigoriev I.V."/>
            <person name="Nagy L.G."/>
            <person name="Martin F."/>
            <person name="Kauserud H."/>
        </authorList>
    </citation>
    <scope>NUCLEOTIDE SEQUENCE</scope>
    <source>
        <strain evidence="1">9284</strain>
    </source>
</reference>
<comment type="caution">
    <text evidence="1">The sequence shown here is derived from an EMBL/GenBank/DDBJ whole genome shotgun (WGS) entry which is preliminary data.</text>
</comment>
<organism evidence="1 2">
    <name type="scientific">Roridomyces roridus</name>
    <dbReference type="NCBI Taxonomy" id="1738132"/>
    <lineage>
        <taxon>Eukaryota</taxon>
        <taxon>Fungi</taxon>
        <taxon>Dikarya</taxon>
        <taxon>Basidiomycota</taxon>
        <taxon>Agaricomycotina</taxon>
        <taxon>Agaricomycetes</taxon>
        <taxon>Agaricomycetidae</taxon>
        <taxon>Agaricales</taxon>
        <taxon>Marasmiineae</taxon>
        <taxon>Mycenaceae</taxon>
        <taxon>Roridomyces</taxon>
    </lineage>
</organism>
<dbReference type="Proteomes" id="UP001221142">
    <property type="component" value="Unassembled WGS sequence"/>
</dbReference>
<accession>A0AAD7BQZ4</accession>
<dbReference type="InterPro" id="IPR032675">
    <property type="entry name" value="LRR_dom_sf"/>
</dbReference>
<evidence type="ECO:0000313" key="1">
    <source>
        <dbReference type="EMBL" id="KAJ7627467.1"/>
    </source>
</evidence>
<sequence>MSTTAVDPLLPPELERVIFELAAYLSPFSMHKLMLVAWRVKEWIEPLRYHVAVASATDGGYYSTRRYPQADISQLLLSPASHLHHTVHHLCLVNPNATDTRSLLSNCPNVQGIWGSGPELKQLLTIQPRRLTRLHLDLERLFRPPTPPDFTHRVFSHITHLEIFDRPRTIDLTVWSGLASLPHLSHLAFNSEQFISILPDLLRACRALRVLALVVTAERVEVAVPPVLVEEVRFVWMVCAEYVKDWHIGAFTGRDFWARAEKFIDMRRTGEVDRLEYRIEQDESASLP</sequence>
<name>A0AAD7BQZ4_9AGAR</name>
<dbReference type="AlphaFoldDB" id="A0AAD7BQZ4"/>
<evidence type="ECO:0000313" key="2">
    <source>
        <dbReference type="Proteomes" id="UP001221142"/>
    </source>
</evidence>
<keyword evidence="2" id="KW-1185">Reference proteome</keyword>
<proteinExistence type="predicted"/>
<dbReference type="SUPFAM" id="SSF52058">
    <property type="entry name" value="L domain-like"/>
    <property type="match status" value="1"/>
</dbReference>
<dbReference type="EMBL" id="JARKIF010000011">
    <property type="protein sequence ID" value="KAJ7627467.1"/>
    <property type="molecule type" value="Genomic_DNA"/>
</dbReference>
<dbReference type="Gene3D" id="3.80.10.10">
    <property type="entry name" value="Ribonuclease Inhibitor"/>
    <property type="match status" value="1"/>
</dbReference>
<protein>
    <submittedName>
        <fullName evidence="1">Uncharacterized protein</fullName>
    </submittedName>
</protein>